<reference evidence="6 7" key="1">
    <citation type="submission" date="2019-08" db="EMBL/GenBank/DDBJ databases">
        <title>Bacillus genomes from the desert of Cuatro Cienegas, Coahuila.</title>
        <authorList>
            <person name="Olmedo-Alvarez G."/>
        </authorList>
    </citation>
    <scope>NUCLEOTIDE SEQUENCE [LARGE SCALE GENOMIC DNA]</scope>
    <source>
        <strain evidence="6 7">CH40_1T</strain>
    </source>
</reference>
<keyword evidence="3" id="KW-0547">Nucleotide-binding</keyword>
<evidence type="ECO:0000256" key="3">
    <source>
        <dbReference type="ARBA" id="ARBA00022741"/>
    </source>
</evidence>
<dbReference type="GO" id="GO:0098796">
    <property type="term" value="C:membrane protein complex"/>
    <property type="evidence" value="ECO:0007669"/>
    <property type="project" value="UniProtKB-ARBA"/>
</dbReference>
<dbReference type="PANTHER" id="PTHR24220">
    <property type="entry name" value="IMPORT ATP-BINDING PROTEIN"/>
    <property type="match status" value="1"/>
</dbReference>
<evidence type="ECO:0000313" key="7">
    <source>
        <dbReference type="Proteomes" id="UP000323317"/>
    </source>
</evidence>
<dbReference type="InterPro" id="IPR027417">
    <property type="entry name" value="P-loop_NTPase"/>
</dbReference>
<dbReference type="Proteomes" id="UP000323317">
    <property type="component" value="Unassembled WGS sequence"/>
</dbReference>
<evidence type="ECO:0000259" key="5">
    <source>
        <dbReference type="PROSITE" id="PS50893"/>
    </source>
</evidence>
<dbReference type="GO" id="GO:0005886">
    <property type="term" value="C:plasma membrane"/>
    <property type="evidence" value="ECO:0007669"/>
    <property type="project" value="TreeGrafter"/>
</dbReference>
<protein>
    <submittedName>
        <fullName evidence="6">ABC transporter ATP-binding protein</fullName>
    </submittedName>
</protein>
<dbReference type="PROSITE" id="PS00211">
    <property type="entry name" value="ABC_TRANSPORTER_1"/>
    <property type="match status" value="1"/>
</dbReference>
<gene>
    <name evidence="6" type="ORF">FZC79_14950</name>
</gene>
<evidence type="ECO:0000313" key="6">
    <source>
        <dbReference type="EMBL" id="TYR74414.1"/>
    </source>
</evidence>
<dbReference type="InterPro" id="IPR015854">
    <property type="entry name" value="ABC_transpr_LolD-like"/>
</dbReference>
<dbReference type="PROSITE" id="PS50893">
    <property type="entry name" value="ABC_TRANSPORTER_2"/>
    <property type="match status" value="1"/>
</dbReference>
<dbReference type="SUPFAM" id="SSF52540">
    <property type="entry name" value="P-loop containing nucleoside triphosphate hydrolases"/>
    <property type="match status" value="1"/>
</dbReference>
<dbReference type="GO" id="GO:0005524">
    <property type="term" value="F:ATP binding"/>
    <property type="evidence" value="ECO:0007669"/>
    <property type="project" value="UniProtKB-KW"/>
</dbReference>
<dbReference type="FunFam" id="3.40.50.300:FF:000032">
    <property type="entry name" value="Export ABC transporter ATP-binding protein"/>
    <property type="match status" value="1"/>
</dbReference>
<dbReference type="GO" id="GO:0016887">
    <property type="term" value="F:ATP hydrolysis activity"/>
    <property type="evidence" value="ECO:0007669"/>
    <property type="project" value="InterPro"/>
</dbReference>
<dbReference type="InterPro" id="IPR017871">
    <property type="entry name" value="ABC_transporter-like_CS"/>
</dbReference>
<accession>A0A5D4KAK8</accession>
<dbReference type="Pfam" id="PF00005">
    <property type="entry name" value="ABC_tran"/>
    <property type="match status" value="1"/>
</dbReference>
<dbReference type="CDD" id="cd03255">
    <property type="entry name" value="ABC_MJ0796_LolCDE_FtsE"/>
    <property type="match status" value="1"/>
</dbReference>
<keyword evidence="4 6" id="KW-0067">ATP-binding</keyword>
<name>A0A5D4KAK8_9BACI</name>
<sequence length="237" mass="25995">MIRLDNIQKSFGSKDSLVNALQGVSLTIAEGELIAITGTSGSGKSTLLNIIGCLDYPTQGDYYLADKPVSHKSKTEMAKLRNEAIGFVMQDFALVDHYTVRQNVALPLMYVKDKSLRKERQQKVDHLLARLGIDNKAKEKSALLSGGQKQRVAIGRALINEPQLILADEPTGALDQNTSKEILNLLLGLHEEGKTVIIVTHDLEVAALCERIIQMEDGKIAGEIKGKPLKERAYGTF</sequence>
<dbReference type="AlphaFoldDB" id="A0A5D4KAK8"/>
<evidence type="ECO:0000256" key="2">
    <source>
        <dbReference type="ARBA" id="ARBA00022448"/>
    </source>
</evidence>
<dbReference type="PANTHER" id="PTHR24220:SF86">
    <property type="entry name" value="ABC TRANSPORTER ABCH.1"/>
    <property type="match status" value="1"/>
</dbReference>
<dbReference type="EMBL" id="VTEH01000012">
    <property type="protein sequence ID" value="TYR74414.1"/>
    <property type="molecule type" value="Genomic_DNA"/>
</dbReference>
<comment type="similarity">
    <text evidence="1">Belongs to the ABC transporter superfamily.</text>
</comment>
<organism evidence="6 7">
    <name type="scientific">Rossellomorea vietnamensis</name>
    <dbReference type="NCBI Taxonomy" id="218284"/>
    <lineage>
        <taxon>Bacteria</taxon>
        <taxon>Bacillati</taxon>
        <taxon>Bacillota</taxon>
        <taxon>Bacilli</taxon>
        <taxon>Bacillales</taxon>
        <taxon>Bacillaceae</taxon>
        <taxon>Rossellomorea</taxon>
    </lineage>
</organism>
<dbReference type="GO" id="GO:0022857">
    <property type="term" value="F:transmembrane transporter activity"/>
    <property type="evidence" value="ECO:0007669"/>
    <property type="project" value="UniProtKB-ARBA"/>
</dbReference>
<dbReference type="InterPro" id="IPR003439">
    <property type="entry name" value="ABC_transporter-like_ATP-bd"/>
</dbReference>
<comment type="caution">
    <text evidence="6">The sequence shown here is derived from an EMBL/GenBank/DDBJ whole genome shotgun (WGS) entry which is preliminary data.</text>
</comment>
<evidence type="ECO:0000256" key="4">
    <source>
        <dbReference type="ARBA" id="ARBA00022840"/>
    </source>
</evidence>
<dbReference type="InterPro" id="IPR017911">
    <property type="entry name" value="MacB-like_ATP-bd"/>
</dbReference>
<keyword evidence="2" id="KW-0813">Transport</keyword>
<dbReference type="SMART" id="SM00382">
    <property type="entry name" value="AAA"/>
    <property type="match status" value="1"/>
</dbReference>
<dbReference type="InterPro" id="IPR003593">
    <property type="entry name" value="AAA+_ATPase"/>
</dbReference>
<proteinExistence type="inferred from homology"/>
<dbReference type="Gene3D" id="3.40.50.300">
    <property type="entry name" value="P-loop containing nucleotide triphosphate hydrolases"/>
    <property type="match status" value="1"/>
</dbReference>
<evidence type="ECO:0000256" key="1">
    <source>
        <dbReference type="ARBA" id="ARBA00005417"/>
    </source>
</evidence>
<feature type="domain" description="ABC transporter" evidence="5">
    <location>
        <begin position="2"/>
        <end position="237"/>
    </location>
</feature>